<proteinExistence type="predicted"/>
<evidence type="ECO:0000313" key="2">
    <source>
        <dbReference type="EMBL" id="KAJ0978741.1"/>
    </source>
</evidence>
<dbReference type="PANTHER" id="PTHR11439:SF461">
    <property type="entry name" value="OS10G0432200 PROTEIN"/>
    <property type="match status" value="1"/>
</dbReference>
<dbReference type="OrthoDB" id="774847at2759"/>
<dbReference type="CDD" id="cd09272">
    <property type="entry name" value="RNase_HI_RT_Ty1"/>
    <property type="match status" value="1"/>
</dbReference>
<dbReference type="Proteomes" id="UP001085076">
    <property type="component" value="Miscellaneous, Linkage group lg03"/>
</dbReference>
<name>A0A9D5CS10_9LILI</name>
<dbReference type="PANTHER" id="PTHR11439">
    <property type="entry name" value="GAG-POL-RELATED RETROTRANSPOSON"/>
    <property type="match status" value="1"/>
</dbReference>
<dbReference type="EMBL" id="JAGGNH010000003">
    <property type="protein sequence ID" value="KAJ0978741.1"/>
    <property type="molecule type" value="Genomic_DNA"/>
</dbReference>
<reference evidence="2" key="2">
    <citation type="journal article" date="2022" name="Hortic Res">
        <title>The genome of Dioscorea zingiberensis sheds light on the biosynthesis, origin and evolution of the medicinally important diosgenin saponins.</title>
        <authorList>
            <person name="Li Y."/>
            <person name="Tan C."/>
            <person name="Li Z."/>
            <person name="Guo J."/>
            <person name="Li S."/>
            <person name="Chen X."/>
            <person name="Wang C."/>
            <person name="Dai X."/>
            <person name="Yang H."/>
            <person name="Song W."/>
            <person name="Hou L."/>
            <person name="Xu J."/>
            <person name="Tong Z."/>
            <person name="Xu A."/>
            <person name="Yuan X."/>
            <person name="Wang W."/>
            <person name="Yang Q."/>
            <person name="Chen L."/>
            <person name="Sun Z."/>
            <person name="Wang K."/>
            <person name="Pan B."/>
            <person name="Chen J."/>
            <person name="Bao Y."/>
            <person name="Liu F."/>
            <person name="Qi X."/>
            <person name="Gang D.R."/>
            <person name="Wen J."/>
            <person name="Li J."/>
        </authorList>
    </citation>
    <scope>NUCLEOTIDE SEQUENCE</scope>
    <source>
        <strain evidence="2">Dzin_1.0</strain>
    </source>
</reference>
<dbReference type="InterPro" id="IPR043502">
    <property type="entry name" value="DNA/RNA_pol_sf"/>
</dbReference>
<comment type="caution">
    <text evidence="2">The sequence shown here is derived from an EMBL/GenBank/DDBJ whole genome shotgun (WGS) entry which is preliminary data.</text>
</comment>
<reference evidence="2" key="1">
    <citation type="submission" date="2021-03" db="EMBL/GenBank/DDBJ databases">
        <authorList>
            <person name="Li Z."/>
            <person name="Yang C."/>
        </authorList>
    </citation>
    <scope>NUCLEOTIDE SEQUENCE</scope>
    <source>
        <strain evidence="2">Dzin_1.0</strain>
        <tissue evidence="2">Leaf</tissue>
    </source>
</reference>
<evidence type="ECO:0000259" key="1">
    <source>
        <dbReference type="Pfam" id="PF07727"/>
    </source>
</evidence>
<evidence type="ECO:0000313" key="3">
    <source>
        <dbReference type="Proteomes" id="UP001085076"/>
    </source>
</evidence>
<sequence>MVPSPGVPHSPGEVCKLKKALYGLKQAPRAWFEKFSIVIASLGFHPSPHDSALFLRCSPYGRILLSLYVDDMILTGDDVLWNSRNLKLQLAKQFEMKDLGTLQYFLGIEVAYSPRGYLLSQSKYIATILEQARLCDARTVDTPLELNAKYTSSDGIPLSDPTLYRTVVGSLVYLTITRPDITYAVHVVSQFVASPTSVHWAVVLRILRYLRGTQFQSLLFPSSSSLELRAYSDADWAGDPTDRKSTTGFCIFLGDSLISWKSKKQPIVSRSSTEAEYRAMASTIAEIIWLRWLLADMGVSLSGPTPMHCDNMSAIQITCNSVFHERTKHIKIDCHFTRHHFQHGTITLPFVSSSMQIADLFTKSPSTQRFRFLTGKLSMLPLTAS</sequence>
<protein>
    <recommendedName>
        <fullName evidence="1">Reverse transcriptase Ty1/copia-type domain-containing protein</fullName>
    </recommendedName>
</protein>
<keyword evidence="3" id="KW-1185">Reference proteome</keyword>
<organism evidence="2 3">
    <name type="scientific">Dioscorea zingiberensis</name>
    <dbReference type="NCBI Taxonomy" id="325984"/>
    <lineage>
        <taxon>Eukaryota</taxon>
        <taxon>Viridiplantae</taxon>
        <taxon>Streptophyta</taxon>
        <taxon>Embryophyta</taxon>
        <taxon>Tracheophyta</taxon>
        <taxon>Spermatophyta</taxon>
        <taxon>Magnoliopsida</taxon>
        <taxon>Liliopsida</taxon>
        <taxon>Dioscoreales</taxon>
        <taxon>Dioscoreaceae</taxon>
        <taxon>Dioscorea</taxon>
    </lineage>
</organism>
<dbReference type="AlphaFoldDB" id="A0A9D5CS10"/>
<dbReference type="Pfam" id="PF07727">
    <property type="entry name" value="RVT_2"/>
    <property type="match status" value="1"/>
</dbReference>
<gene>
    <name evidence="2" type="ORF">J5N97_014215</name>
</gene>
<feature type="domain" description="Reverse transcriptase Ty1/copia-type" evidence="1">
    <location>
        <begin position="4"/>
        <end position="145"/>
    </location>
</feature>
<dbReference type="SUPFAM" id="SSF56672">
    <property type="entry name" value="DNA/RNA polymerases"/>
    <property type="match status" value="1"/>
</dbReference>
<accession>A0A9D5CS10</accession>
<dbReference type="InterPro" id="IPR013103">
    <property type="entry name" value="RVT_2"/>
</dbReference>